<dbReference type="SUPFAM" id="SSF57586">
    <property type="entry name" value="TNF receptor-like"/>
    <property type="match status" value="2"/>
</dbReference>
<evidence type="ECO:0000256" key="10">
    <source>
        <dbReference type="ARBA" id="ARBA00023139"/>
    </source>
</evidence>
<feature type="region of interest" description="Disordered" evidence="19">
    <location>
        <begin position="251"/>
        <end position="292"/>
    </location>
</feature>
<dbReference type="GO" id="GO:0006924">
    <property type="term" value="P:activation-induced cell death of T cells"/>
    <property type="evidence" value="ECO:0007669"/>
    <property type="project" value="TreeGrafter"/>
</dbReference>
<dbReference type="GO" id="GO:0045121">
    <property type="term" value="C:membrane raft"/>
    <property type="evidence" value="ECO:0007669"/>
    <property type="project" value="UniProtKB-SubCell"/>
</dbReference>
<evidence type="ECO:0000256" key="15">
    <source>
        <dbReference type="ARBA" id="ARBA00030181"/>
    </source>
</evidence>
<dbReference type="Pfam" id="PF00531">
    <property type="entry name" value="Death"/>
    <property type="match status" value="1"/>
</dbReference>
<dbReference type="InterPro" id="IPR000488">
    <property type="entry name" value="Death_dom"/>
</dbReference>
<evidence type="ECO:0000256" key="9">
    <source>
        <dbReference type="ARBA" id="ARBA00023136"/>
    </source>
</evidence>
<dbReference type="PANTHER" id="PTHR46874:SF1">
    <property type="entry name" value="TUMOR NECROSIS FACTOR RECEPTOR SUPERFAMILY MEMBER 6"/>
    <property type="match status" value="1"/>
</dbReference>
<feature type="domain" description="Death" evidence="20">
    <location>
        <begin position="159"/>
        <end position="243"/>
    </location>
</feature>
<dbReference type="GO" id="GO:0097527">
    <property type="term" value="P:necroptotic signaling pathway"/>
    <property type="evidence" value="ECO:0007669"/>
    <property type="project" value="TreeGrafter"/>
</dbReference>
<dbReference type="Pfam" id="PF00020">
    <property type="entry name" value="TNFR_c6"/>
    <property type="match status" value="2"/>
</dbReference>
<sequence>KNDTEALIHIAYNKLITRRIIAKREIKCKLDEYNLGDQCCKKCERFVKNITCPTNTNKHCVACENGKEYTDHVNDLNKCLRCHSCDSVFGLEVAKNCTPAQNTECTCAKNHFCNSSVPCSHCDPCTICESGVVEKQCTSTSDTVCGMKGTILKPNVDLSSHVAGIVEEMTLQEVKTFVRNHKVPEPVIDQTLRDYFSDTSEQKIKLFQVWYQRHGIKGAYGTLISSLREFKMCTAADKIEEKLKAAVSRCQDGGQSYNEDTEQSQTCTQEGGNSYNDSAERSKTYSGSLEET</sequence>
<protein>
    <recommendedName>
        <fullName evidence="3">Tumor necrosis factor receptor superfamily member 6</fullName>
    </recommendedName>
    <alternativeName>
        <fullName evidence="16">Apo-1 antigen</fullName>
    </alternativeName>
    <alternativeName>
        <fullName evidence="17">Apoptosis-mediating surface antigen FAS</fullName>
    </alternativeName>
    <alternativeName>
        <fullName evidence="15">FASLG receptor</fullName>
    </alternativeName>
</protein>
<accession>A0A8D0EMC7</accession>
<feature type="disulfide bond" evidence="18">
    <location>
        <begin position="107"/>
        <end position="122"/>
    </location>
</feature>
<dbReference type="GO" id="GO:0043066">
    <property type="term" value="P:negative regulation of apoptotic process"/>
    <property type="evidence" value="ECO:0007669"/>
    <property type="project" value="TreeGrafter"/>
</dbReference>
<reference evidence="22" key="1">
    <citation type="submission" date="2025-08" db="UniProtKB">
        <authorList>
            <consortium name="Ensembl"/>
        </authorList>
    </citation>
    <scope>IDENTIFICATION</scope>
</reference>
<feature type="repeat" description="TNFR-Cys" evidence="18">
    <location>
        <begin position="106"/>
        <end position="145"/>
    </location>
</feature>
<evidence type="ECO:0000256" key="3">
    <source>
        <dbReference type="ARBA" id="ARBA00015761"/>
    </source>
</evidence>
<evidence type="ECO:0000256" key="14">
    <source>
        <dbReference type="ARBA" id="ARBA00023288"/>
    </source>
</evidence>
<dbReference type="InterPro" id="IPR011029">
    <property type="entry name" value="DEATH-like_dom_sf"/>
</dbReference>
<dbReference type="GO" id="GO:0031265">
    <property type="term" value="C:CD95 death-inducing signaling complex"/>
    <property type="evidence" value="ECO:0007669"/>
    <property type="project" value="TreeGrafter"/>
</dbReference>
<keyword evidence="9" id="KW-0472">Membrane</keyword>
<keyword evidence="11 18" id="KW-1015">Disulfide bond</keyword>
<feature type="domain" description="TNFR-Cys" evidence="21">
    <location>
        <begin position="62"/>
        <end position="105"/>
    </location>
</feature>
<evidence type="ECO:0000256" key="18">
    <source>
        <dbReference type="PROSITE-ProRule" id="PRU00206"/>
    </source>
</evidence>
<comment type="caution">
    <text evidence="18">Lacks conserved residue(s) required for the propagation of feature annotation.</text>
</comment>
<evidence type="ECO:0000256" key="5">
    <source>
        <dbReference type="ARBA" id="ARBA00022703"/>
    </source>
</evidence>
<dbReference type="GO" id="GO:0097049">
    <property type="term" value="P:motor neuron apoptotic process"/>
    <property type="evidence" value="ECO:0007669"/>
    <property type="project" value="TreeGrafter"/>
</dbReference>
<dbReference type="PROSITE" id="PS50017">
    <property type="entry name" value="DEATH_DOMAIN"/>
    <property type="match status" value="1"/>
</dbReference>
<dbReference type="Gene3D" id="1.10.533.10">
    <property type="entry name" value="Death Domain, Fas"/>
    <property type="match status" value="1"/>
</dbReference>
<feature type="repeat" description="TNFR-Cys" evidence="18">
    <location>
        <begin position="62"/>
        <end position="105"/>
    </location>
</feature>
<dbReference type="GO" id="GO:0005516">
    <property type="term" value="F:calmodulin binding"/>
    <property type="evidence" value="ECO:0007669"/>
    <property type="project" value="UniProtKB-KW"/>
</dbReference>
<organism evidence="22 23">
    <name type="scientific">Strix occidentalis caurina</name>
    <name type="common">northern spotted owl</name>
    <dbReference type="NCBI Taxonomy" id="311401"/>
    <lineage>
        <taxon>Eukaryota</taxon>
        <taxon>Metazoa</taxon>
        <taxon>Chordata</taxon>
        <taxon>Craniata</taxon>
        <taxon>Vertebrata</taxon>
        <taxon>Euteleostomi</taxon>
        <taxon>Archelosauria</taxon>
        <taxon>Archosauria</taxon>
        <taxon>Dinosauria</taxon>
        <taxon>Saurischia</taxon>
        <taxon>Theropoda</taxon>
        <taxon>Coelurosauria</taxon>
        <taxon>Aves</taxon>
        <taxon>Neognathae</taxon>
        <taxon>Neoaves</taxon>
        <taxon>Telluraves</taxon>
        <taxon>Strigiformes</taxon>
        <taxon>Strigidae</taxon>
        <taxon>Strix</taxon>
    </lineage>
</organism>
<evidence type="ECO:0000256" key="2">
    <source>
        <dbReference type="ARBA" id="ARBA00004285"/>
    </source>
</evidence>
<dbReference type="GO" id="GO:0009897">
    <property type="term" value="C:external side of plasma membrane"/>
    <property type="evidence" value="ECO:0007669"/>
    <property type="project" value="TreeGrafter"/>
</dbReference>
<dbReference type="GO" id="GO:0097192">
    <property type="term" value="P:extrinsic apoptotic signaling pathway in absence of ligand"/>
    <property type="evidence" value="ECO:0007669"/>
    <property type="project" value="TreeGrafter"/>
</dbReference>
<dbReference type="GO" id="GO:0005031">
    <property type="term" value="F:tumor necrosis factor receptor activity"/>
    <property type="evidence" value="ECO:0007669"/>
    <property type="project" value="TreeGrafter"/>
</dbReference>
<evidence type="ECO:0000256" key="16">
    <source>
        <dbReference type="ARBA" id="ARBA00032338"/>
    </source>
</evidence>
<evidence type="ECO:0000256" key="12">
    <source>
        <dbReference type="ARBA" id="ARBA00023170"/>
    </source>
</evidence>
<dbReference type="Gene3D" id="2.10.50.10">
    <property type="entry name" value="Tumor Necrosis Factor Receptor, subunit A, domain 2"/>
    <property type="match status" value="2"/>
</dbReference>
<evidence type="ECO:0000256" key="7">
    <source>
        <dbReference type="ARBA" id="ARBA00022737"/>
    </source>
</evidence>
<keyword evidence="23" id="KW-1185">Reference proteome</keyword>
<dbReference type="InterPro" id="IPR008063">
    <property type="entry name" value="Fas_rcpt"/>
</dbReference>
<evidence type="ECO:0000256" key="1">
    <source>
        <dbReference type="ARBA" id="ARBA00004251"/>
    </source>
</evidence>
<dbReference type="PROSITE" id="PS50050">
    <property type="entry name" value="TNFR_NGFR_2"/>
    <property type="match status" value="2"/>
</dbReference>
<evidence type="ECO:0000256" key="8">
    <source>
        <dbReference type="ARBA" id="ARBA00022860"/>
    </source>
</evidence>
<dbReference type="Ensembl" id="ENSSOCT00000001921.1">
    <property type="protein sequence ID" value="ENSSOCP00000001875.1"/>
    <property type="gene ID" value="ENSSOCG00000001481.1"/>
</dbReference>
<dbReference type="InterPro" id="IPR001368">
    <property type="entry name" value="TNFR/NGFR_Cys_rich_reg"/>
</dbReference>
<evidence type="ECO:0000256" key="4">
    <source>
        <dbReference type="ARBA" id="ARBA00022475"/>
    </source>
</evidence>
<dbReference type="SUPFAM" id="SSF47986">
    <property type="entry name" value="DEATH domain"/>
    <property type="match status" value="1"/>
</dbReference>
<name>A0A8D0EMC7_STROC</name>
<keyword evidence="13" id="KW-0325">Glycoprotein</keyword>
<keyword evidence="7" id="KW-0677">Repeat</keyword>
<dbReference type="Proteomes" id="UP000694551">
    <property type="component" value="Unplaced"/>
</dbReference>
<evidence type="ECO:0000259" key="20">
    <source>
        <dbReference type="PROSITE" id="PS50017"/>
    </source>
</evidence>
<evidence type="ECO:0000313" key="23">
    <source>
        <dbReference type="Proteomes" id="UP000694551"/>
    </source>
</evidence>
<dbReference type="FunFam" id="2.10.50.10:FF:000004">
    <property type="entry name" value="Tumor necrosis factor receptor superfamily member 6"/>
    <property type="match status" value="1"/>
</dbReference>
<keyword evidence="12" id="KW-0675">Receptor</keyword>
<dbReference type="PANTHER" id="PTHR46874">
    <property type="entry name" value="TUMOR NECROSIS FACTOR RECEPTOR SUPERFAMILY MEMBER 6"/>
    <property type="match status" value="1"/>
</dbReference>
<keyword evidence="4" id="KW-1003">Cell membrane</keyword>
<evidence type="ECO:0000259" key="21">
    <source>
        <dbReference type="PROSITE" id="PS50050"/>
    </source>
</evidence>
<feature type="domain" description="TNFR-Cys" evidence="21">
    <location>
        <begin position="106"/>
        <end position="145"/>
    </location>
</feature>
<proteinExistence type="predicted"/>
<keyword evidence="6" id="KW-0732">Signal</keyword>
<dbReference type="SMART" id="SM00208">
    <property type="entry name" value="TNFR"/>
    <property type="match status" value="2"/>
</dbReference>
<comment type="subcellular location">
    <subcellularLocation>
        <location evidence="1">Cell membrane</location>
        <topology evidence="1">Single-pass type I membrane protein</topology>
    </subcellularLocation>
    <subcellularLocation>
        <location evidence="2">Membrane raft</location>
    </subcellularLocation>
</comment>
<dbReference type="GO" id="GO:0006955">
    <property type="term" value="P:immune response"/>
    <property type="evidence" value="ECO:0007669"/>
    <property type="project" value="InterPro"/>
</dbReference>
<evidence type="ECO:0000313" key="22">
    <source>
        <dbReference type="Ensembl" id="ENSSOCP00000001875.1"/>
    </source>
</evidence>
<evidence type="ECO:0000256" key="13">
    <source>
        <dbReference type="ARBA" id="ARBA00023180"/>
    </source>
</evidence>
<reference evidence="22" key="2">
    <citation type="submission" date="2025-09" db="UniProtKB">
        <authorList>
            <consortium name="Ensembl"/>
        </authorList>
    </citation>
    <scope>IDENTIFICATION</scope>
</reference>
<evidence type="ECO:0000256" key="17">
    <source>
        <dbReference type="ARBA" id="ARBA00032502"/>
    </source>
</evidence>
<dbReference type="GO" id="GO:0032872">
    <property type="term" value="P:regulation of stress-activated MAPK cascade"/>
    <property type="evidence" value="ECO:0007669"/>
    <property type="project" value="TreeGrafter"/>
</dbReference>
<evidence type="ECO:0000256" key="11">
    <source>
        <dbReference type="ARBA" id="ARBA00023157"/>
    </source>
</evidence>
<evidence type="ECO:0000256" key="6">
    <source>
        <dbReference type="ARBA" id="ARBA00022729"/>
    </source>
</evidence>
<feature type="compositionally biased region" description="Polar residues" evidence="19">
    <location>
        <begin position="253"/>
        <end position="277"/>
    </location>
</feature>
<dbReference type="PRINTS" id="PR01680">
    <property type="entry name" value="TNFACTORR6"/>
</dbReference>
<keyword evidence="8" id="KW-0112">Calmodulin-binding</keyword>
<dbReference type="SMART" id="SM00005">
    <property type="entry name" value="DEATH"/>
    <property type="match status" value="1"/>
</dbReference>
<keyword evidence="14" id="KW-0449">Lipoprotein</keyword>
<keyword evidence="5" id="KW-0053">Apoptosis</keyword>
<dbReference type="AlphaFoldDB" id="A0A8D0EMC7"/>
<keyword evidence="10" id="KW-0564">Palmitate</keyword>
<evidence type="ECO:0000256" key="19">
    <source>
        <dbReference type="SAM" id="MobiDB-lite"/>
    </source>
</evidence>